<feature type="transmembrane region" description="Helical" evidence="1">
    <location>
        <begin position="150"/>
        <end position="168"/>
    </location>
</feature>
<keyword evidence="1" id="KW-0472">Membrane</keyword>
<evidence type="ECO:0000313" key="3">
    <source>
        <dbReference type="Proteomes" id="UP000295717"/>
    </source>
</evidence>
<feature type="transmembrane region" description="Helical" evidence="1">
    <location>
        <begin position="28"/>
        <end position="51"/>
    </location>
</feature>
<sequence length="171" mass="17814">MQALVIFFIELCALRRAPQDLPPSEVLFGLALLADLLAGMLVGLVTGLSWWEGLGQGFAEIALMLAVLYAALNLLKLGARFLQAATALLGSGALLGLIALVPLSLNPVGQEATNLAAFGALLLLGLVVWSILVTGHILRHTFGITLGQGAAIGIAFEFTTIVLVRLLFGGV</sequence>
<organism evidence="2 3">
    <name type="scientific">Thiobaca trueperi</name>
    <dbReference type="NCBI Taxonomy" id="127458"/>
    <lineage>
        <taxon>Bacteria</taxon>
        <taxon>Pseudomonadati</taxon>
        <taxon>Pseudomonadota</taxon>
        <taxon>Gammaproteobacteria</taxon>
        <taxon>Chromatiales</taxon>
        <taxon>Chromatiaceae</taxon>
        <taxon>Thiobaca</taxon>
    </lineage>
</organism>
<feature type="transmembrane region" description="Helical" evidence="1">
    <location>
        <begin position="58"/>
        <end position="75"/>
    </location>
</feature>
<accession>A0A4R3N4I7</accession>
<feature type="transmembrane region" description="Helical" evidence="1">
    <location>
        <begin position="81"/>
        <end position="103"/>
    </location>
</feature>
<dbReference type="AlphaFoldDB" id="A0A4R3N4I7"/>
<comment type="caution">
    <text evidence="2">The sequence shown here is derived from an EMBL/GenBank/DDBJ whole genome shotgun (WGS) entry which is preliminary data.</text>
</comment>
<keyword evidence="1" id="KW-0812">Transmembrane</keyword>
<dbReference type="OrthoDB" id="6717649at2"/>
<gene>
    <name evidence="2" type="ORF">EDC35_101219</name>
</gene>
<protein>
    <submittedName>
        <fullName evidence="2">Uncharacterized protein</fullName>
    </submittedName>
</protein>
<evidence type="ECO:0000256" key="1">
    <source>
        <dbReference type="SAM" id="Phobius"/>
    </source>
</evidence>
<feature type="transmembrane region" description="Helical" evidence="1">
    <location>
        <begin position="115"/>
        <end position="138"/>
    </location>
</feature>
<evidence type="ECO:0000313" key="2">
    <source>
        <dbReference type="EMBL" id="TCT23905.1"/>
    </source>
</evidence>
<proteinExistence type="predicted"/>
<dbReference type="EMBL" id="SMAO01000001">
    <property type="protein sequence ID" value="TCT23905.1"/>
    <property type="molecule type" value="Genomic_DNA"/>
</dbReference>
<keyword evidence="3" id="KW-1185">Reference proteome</keyword>
<keyword evidence="1" id="KW-1133">Transmembrane helix</keyword>
<name>A0A4R3N4I7_9GAMM</name>
<dbReference type="Proteomes" id="UP000295717">
    <property type="component" value="Unassembled WGS sequence"/>
</dbReference>
<reference evidence="2 3" key="1">
    <citation type="submission" date="2019-03" db="EMBL/GenBank/DDBJ databases">
        <title>Genomic Encyclopedia of Type Strains, Phase IV (KMG-IV): sequencing the most valuable type-strain genomes for metagenomic binning, comparative biology and taxonomic classification.</title>
        <authorList>
            <person name="Goeker M."/>
        </authorList>
    </citation>
    <scope>NUCLEOTIDE SEQUENCE [LARGE SCALE GENOMIC DNA]</scope>
    <source>
        <strain evidence="2 3">DSM 13587</strain>
    </source>
</reference>